<keyword evidence="2" id="KW-0472">Membrane</keyword>
<dbReference type="OrthoDB" id="427377at2759"/>
<organism evidence="3">
    <name type="scientific">Cladocopium goreaui</name>
    <dbReference type="NCBI Taxonomy" id="2562237"/>
    <lineage>
        <taxon>Eukaryota</taxon>
        <taxon>Sar</taxon>
        <taxon>Alveolata</taxon>
        <taxon>Dinophyceae</taxon>
        <taxon>Suessiales</taxon>
        <taxon>Symbiodiniaceae</taxon>
        <taxon>Cladocopium</taxon>
    </lineage>
</organism>
<reference evidence="4" key="2">
    <citation type="submission" date="2024-04" db="EMBL/GenBank/DDBJ databases">
        <authorList>
            <person name="Chen Y."/>
            <person name="Shah S."/>
            <person name="Dougan E. K."/>
            <person name="Thang M."/>
            <person name="Chan C."/>
        </authorList>
    </citation>
    <scope>NUCLEOTIDE SEQUENCE [LARGE SCALE GENOMIC DNA]</scope>
</reference>
<name>A0A9P1GQK5_9DINO</name>
<comment type="caution">
    <text evidence="3">The sequence shown here is derived from an EMBL/GenBank/DDBJ whole genome shotgun (WGS) entry which is preliminary data.</text>
</comment>
<keyword evidence="2" id="KW-1133">Transmembrane helix</keyword>
<evidence type="ECO:0000313" key="4">
    <source>
        <dbReference type="EMBL" id="CAL1172602.1"/>
    </source>
</evidence>
<feature type="compositionally biased region" description="Low complexity" evidence="1">
    <location>
        <begin position="423"/>
        <end position="437"/>
    </location>
</feature>
<evidence type="ECO:0000313" key="5">
    <source>
        <dbReference type="Proteomes" id="UP001152797"/>
    </source>
</evidence>
<dbReference type="EMBL" id="CAMXCT030006737">
    <property type="protein sequence ID" value="CAL4806539.1"/>
    <property type="molecule type" value="Genomic_DNA"/>
</dbReference>
<reference evidence="3" key="1">
    <citation type="submission" date="2022-10" db="EMBL/GenBank/DDBJ databases">
        <authorList>
            <person name="Chen Y."/>
            <person name="Dougan E. K."/>
            <person name="Chan C."/>
            <person name="Rhodes N."/>
            <person name="Thang M."/>
        </authorList>
    </citation>
    <scope>NUCLEOTIDE SEQUENCE</scope>
</reference>
<gene>
    <name evidence="3" type="ORF">C1SCF055_LOCUS43741</name>
</gene>
<keyword evidence="5" id="KW-1185">Reference proteome</keyword>
<evidence type="ECO:0000256" key="1">
    <source>
        <dbReference type="SAM" id="MobiDB-lite"/>
    </source>
</evidence>
<sequence length="445" mass="48975">MGIVDYHRRVELPSEEMEAILRRLRAMSAEERRGALAAMPEGTRKELMRHLKQEAGGSRLRQLLSHLPELLDSADEQKRHELMQGVRMLESVTAQVLAAPDMASVVKILRELTPQQRHAIVESLPGETQEALTAHLRAEKAAQAAQLGTKVYAPAQQSLLPALCRMLCIFFEAFALLPLRLSPDPAAPASDPKGEDCRCRILSGIRVGFVAFEVTGSQWLGGSTAHGLYVLGIPVRSAVFLGGLGCALHGLFLLHHPEDRRIFVGGYSDWSMAMIDLLELSAMLWGLLGALGAFYMKEGFLRSFYYYEAARILAWFAMYVLDVPLLLNCELGRDDPNAFMARYGGQAVLKIAAEGTCDEERSAFYVLSLLSLAFFCQFFFATQRLLLDFADDPRYLLMSKEGPTGVFQQQLGSVPTVATPLVTSDASRSGSATSGSRQMPLESLA</sequence>
<accession>A0A9P1GQK5</accession>
<proteinExistence type="predicted"/>
<dbReference type="Proteomes" id="UP001152797">
    <property type="component" value="Unassembled WGS sequence"/>
</dbReference>
<evidence type="ECO:0000313" key="3">
    <source>
        <dbReference type="EMBL" id="CAI4019227.1"/>
    </source>
</evidence>
<feature type="region of interest" description="Disordered" evidence="1">
    <location>
        <begin position="423"/>
        <end position="445"/>
    </location>
</feature>
<feature type="transmembrane region" description="Helical" evidence="2">
    <location>
        <begin position="228"/>
        <end position="252"/>
    </location>
</feature>
<protein>
    <submittedName>
        <fullName evidence="3">Uncharacterized protein</fullName>
    </submittedName>
</protein>
<dbReference type="AlphaFoldDB" id="A0A9P1GQK5"/>
<dbReference type="EMBL" id="CAMXCT010006737">
    <property type="protein sequence ID" value="CAI4019227.1"/>
    <property type="molecule type" value="Genomic_DNA"/>
</dbReference>
<feature type="transmembrane region" description="Helical" evidence="2">
    <location>
        <begin position="363"/>
        <end position="381"/>
    </location>
</feature>
<feature type="transmembrane region" description="Helical" evidence="2">
    <location>
        <begin position="272"/>
        <end position="296"/>
    </location>
</feature>
<dbReference type="EMBL" id="CAMXCT020006737">
    <property type="protein sequence ID" value="CAL1172602.1"/>
    <property type="molecule type" value="Genomic_DNA"/>
</dbReference>
<keyword evidence="2" id="KW-0812">Transmembrane</keyword>
<evidence type="ECO:0000256" key="2">
    <source>
        <dbReference type="SAM" id="Phobius"/>
    </source>
</evidence>